<dbReference type="InterPro" id="IPR036188">
    <property type="entry name" value="FAD/NAD-bd_sf"/>
</dbReference>
<dbReference type="InterPro" id="IPR050346">
    <property type="entry name" value="FMO-like"/>
</dbReference>
<sequence>MRVAVIGGGPSGLVTLKYLTAAHQYFPIIKPIEAMLFEATSSVGGVFFHHSYEDGEMVSSKYLTTFSDFRPKKDDPDYYTSEQYVKYLSDYASRFDLWPHIKLSTRVEAVRRQDGGGHVVVYKGEDGQEVEYECDAIAVCSGLHDKPSYPQVEGIENVPEVWHSENFKDRSQLENKTVMVLGSGETAADICYLGMTTPSVKQVVLCHRNGWMGAPKQMPKTILFPGLRGYKDEDFEGMDPFDEKPNPIDVSQSTLFDTMYVHPMVRDSMLVWDHYKLIALDGSWLVAGNGLGYDQWVGALPDERRHPSKMFFNKAWNRIQPFLVPPYRPSDSEIPWAEKIRRKLVGTPWCDGGRYLDLAPFPTHFSSDGAAHFKDNGRIEYQKLKSQVIKPDLVIYATGYRQTFPFFEEHNSSASETGKKPYPHANKADVRNLWKRGDPSVGFIGFVRPGFGAIPALSELQAMLWTMSILGRIDPESLKEDDEYHYRILTPPGSRVRYGVEHEAYSWQLASDMGVAPGITDVLKLGWNGPKRSWYRLPYIWAGGNHFNAKFRMVGPWKWDGAVGVMTGELWETIMRRGGLFGNFTLVVLPLSGLGTASLLAWLWCTFWAVLAFFHLAKPVEHVNHLKNIWMENLKIEEEMKMKGMDRMMVTNGNGNGKPIGSMNRMENENRNTSPLKENGHGNRNGYGTT</sequence>
<dbReference type="GO" id="GO:0050660">
    <property type="term" value="F:flavin adenine dinucleotide binding"/>
    <property type="evidence" value="ECO:0007669"/>
    <property type="project" value="InterPro"/>
</dbReference>
<evidence type="ECO:0000313" key="8">
    <source>
        <dbReference type="Proteomes" id="UP001201980"/>
    </source>
</evidence>
<evidence type="ECO:0000256" key="2">
    <source>
        <dbReference type="ARBA" id="ARBA00022630"/>
    </source>
</evidence>
<gene>
    <name evidence="7" type="ORF">MKZ38_008844</name>
</gene>
<keyword evidence="2" id="KW-0285">Flavoprotein</keyword>
<dbReference type="EMBL" id="JAKWBI020000062">
    <property type="protein sequence ID" value="KAJ2904126.1"/>
    <property type="molecule type" value="Genomic_DNA"/>
</dbReference>
<protein>
    <recommendedName>
        <fullName evidence="9">Dimethylaniline monooxygenase</fullName>
    </recommendedName>
</protein>
<dbReference type="Pfam" id="PF00743">
    <property type="entry name" value="FMO-like"/>
    <property type="match status" value="1"/>
</dbReference>
<dbReference type="InterPro" id="IPR020946">
    <property type="entry name" value="Flavin_mOase-like"/>
</dbReference>
<reference evidence="7" key="1">
    <citation type="submission" date="2022-07" db="EMBL/GenBank/DDBJ databases">
        <title>Draft genome sequence of Zalerion maritima ATCC 34329, a (micro)plastics degrading marine fungus.</title>
        <authorList>
            <person name="Paco A."/>
            <person name="Goncalves M.F.M."/>
            <person name="Rocha-Santos T.A.P."/>
            <person name="Alves A."/>
        </authorList>
    </citation>
    <scope>NUCLEOTIDE SEQUENCE</scope>
    <source>
        <strain evidence="7">ATCC 34329</strain>
    </source>
</reference>
<dbReference type="GO" id="GO:0050661">
    <property type="term" value="F:NADP binding"/>
    <property type="evidence" value="ECO:0007669"/>
    <property type="project" value="InterPro"/>
</dbReference>
<keyword evidence="4" id="KW-0521">NADP</keyword>
<accession>A0AAD5RVZ7</accession>
<evidence type="ECO:0000256" key="5">
    <source>
        <dbReference type="ARBA" id="ARBA00023002"/>
    </source>
</evidence>
<dbReference type="GO" id="GO:0004499">
    <property type="term" value="F:N,N-dimethylaniline monooxygenase activity"/>
    <property type="evidence" value="ECO:0007669"/>
    <property type="project" value="InterPro"/>
</dbReference>
<proteinExistence type="inferred from homology"/>
<evidence type="ECO:0000256" key="4">
    <source>
        <dbReference type="ARBA" id="ARBA00022857"/>
    </source>
</evidence>
<keyword evidence="3" id="KW-0274">FAD</keyword>
<evidence type="ECO:0000256" key="6">
    <source>
        <dbReference type="SAM" id="MobiDB-lite"/>
    </source>
</evidence>
<dbReference type="AlphaFoldDB" id="A0AAD5RVZ7"/>
<name>A0AAD5RVZ7_9PEZI</name>
<comment type="caution">
    <text evidence="7">The sequence shown here is derived from an EMBL/GenBank/DDBJ whole genome shotgun (WGS) entry which is preliminary data.</text>
</comment>
<dbReference type="PIRSF" id="PIRSF000332">
    <property type="entry name" value="FMO"/>
    <property type="match status" value="1"/>
</dbReference>
<dbReference type="PANTHER" id="PTHR23023">
    <property type="entry name" value="DIMETHYLANILINE MONOOXYGENASE"/>
    <property type="match status" value="1"/>
</dbReference>
<evidence type="ECO:0000256" key="3">
    <source>
        <dbReference type="ARBA" id="ARBA00022827"/>
    </source>
</evidence>
<evidence type="ECO:0008006" key="9">
    <source>
        <dbReference type="Google" id="ProtNLM"/>
    </source>
</evidence>
<dbReference type="InterPro" id="IPR000960">
    <property type="entry name" value="Flavin_mOase"/>
</dbReference>
<dbReference type="PRINTS" id="PR00370">
    <property type="entry name" value="FMOXYGENASE"/>
</dbReference>
<keyword evidence="5" id="KW-0560">Oxidoreductase</keyword>
<evidence type="ECO:0000256" key="1">
    <source>
        <dbReference type="ARBA" id="ARBA00009183"/>
    </source>
</evidence>
<keyword evidence="8" id="KW-1185">Reference proteome</keyword>
<dbReference type="Gene3D" id="3.50.50.60">
    <property type="entry name" value="FAD/NAD(P)-binding domain"/>
    <property type="match status" value="1"/>
</dbReference>
<dbReference type="SUPFAM" id="SSF51905">
    <property type="entry name" value="FAD/NAD(P)-binding domain"/>
    <property type="match status" value="1"/>
</dbReference>
<dbReference type="Proteomes" id="UP001201980">
    <property type="component" value="Unassembled WGS sequence"/>
</dbReference>
<organism evidence="7 8">
    <name type="scientific">Zalerion maritima</name>
    <dbReference type="NCBI Taxonomy" id="339359"/>
    <lineage>
        <taxon>Eukaryota</taxon>
        <taxon>Fungi</taxon>
        <taxon>Dikarya</taxon>
        <taxon>Ascomycota</taxon>
        <taxon>Pezizomycotina</taxon>
        <taxon>Sordariomycetes</taxon>
        <taxon>Lulworthiomycetidae</taxon>
        <taxon>Lulworthiales</taxon>
        <taxon>Lulworthiaceae</taxon>
        <taxon>Zalerion</taxon>
    </lineage>
</organism>
<comment type="similarity">
    <text evidence="1">Belongs to the FMO family.</text>
</comment>
<evidence type="ECO:0000313" key="7">
    <source>
        <dbReference type="EMBL" id="KAJ2904126.1"/>
    </source>
</evidence>
<feature type="region of interest" description="Disordered" evidence="6">
    <location>
        <begin position="654"/>
        <end position="690"/>
    </location>
</feature>